<dbReference type="PANTHER" id="PTHR13465">
    <property type="entry name" value="UPF0183 PROTEIN"/>
    <property type="match status" value="1"/>
</dbReference>
<dbReference type="AlphaFoldDB" id="A0A915EPV7"/>
<comment type="similarity">
    <text evidence="1">Belongs to the PHAF1 family.</text>
</comment>
<evidence type="ECO:0000256" key="2">
    <source>
        <dbReference type="SAM" id="MobiDB-lite"/>
    </source>
</evidence>
<dbReference type="InterPro" id="IPR039156">
    <property type="entry name" value="PHAF1/BROMI"/>
</dbReference>
<feature type="compositionally biased region" description="Polar residues" evidence="2">
    <location>
        <begin position="95"/>
        <end position="114"/>
    </location>
</feature>
<organism evidence="3 4">
    <name type="scientific">Ditylenchus dipsaci</name>
    <dbReference type="NCBI Taxonomy" id="166011"/>
    <lineage>
        <taxon>Eukaryota</taxon>
        <taxon>Metazoa</taxon>
        <taxon>Ecdysozoa</taxon>
        <taxon>Nematoda</taxon>
        <taxon>Chromadorea</taxon>
        <taxon>Rhabditida</taxon>
        <taxon>Tylenchina</taxon>
        <taxon>Tylenchomorpha</taxon>
        <taxon>Sphaerularioidea</taxon>
        <taxon>Anguinidae</taxon>
        <taxon>Anguininae</taxon>
        <taxon>Ditylenchus</taxon>
    </lineage>
</organism>
<dbReference type="PANTHER" id="PTHR13465:SF2">
    <property type="entry name" value="PHAGOSOME ASSEMBLY FACTOR 1"/>
    <property type="match status" value="1"/>
</dbReference>
<dbReference type="GO" id="GO:0043001">
    <property type="term" value="P:Golgi to plasma membrane protein transport"/>
    <property type="evidence" value="ECO:0007669"/>
    <property type="project" value="TreeGrafter"/>
</dbReference>
<dbReference type="GO" id="GO:0005802">
    <property type="term" value="C:trans-Golgi network"/>
    <property type="evidence" value="ECO:0007669"/>
    <property type="project" value="TreeGrafter"/>
</dbReference>
<dbReference type="WBParaSite" id="jg913">
    <property type="protein sequence ID" value="jg913"/>
    <property type="gene ID" value="jg913"/>
</dbReference>
<feature type="region of interest" description="Disordered" evidence="2">
    <location>
        <begin position="73"/>
        <end position="128"/>
    </location>
</feature>
<dbReference type="Pfam" id="PF03676">
    <property type="entry name" value="PHAF1"/>
    <property type="match status" value="1"/>
</dbReference>
<accession>A0A915EPV7</accession>
<protein>
    <submittedName>
        <fullName evidence="4">Uncharacterized protein</fullName>
    </submittedName>
</protein>
<sequence>MEKLFQDILFDCESRQVLKFVLHTNVPGHFDFGIYSRCNFTIHVDGNDLAAPVLLQTDSKLESFRCLFTSSNSSLEDNEDEEENQVGRRRRQRPALTQNSNQNKPVVLNKSASDGENPFGSTFAMDSR</sequence>
<name>A0A915EPV7_9BILA</name>
<evidence type="ECO:0000313" key="4">
    <source>
        <dbReference type="WBParaSite" id="jg913"/>
    </source>
</evidence>
<reference evidence="4" key="1">
    <citation type="submission" date="2022-11" db="UniProtKB">
        <authorList>
            <consortium name="WormBaseParasite"/>
        </authorList>
    </citation>
    <scope>IDENTIFICATION</scope>
</reference>
<evidence type="ECO:0000256" key="1">
    <source>
        <dbReference type="ARBA" id="ARBA00024339"/>
    </source>
</evidence>
<evidence type="ECO:0000313" key="3">
    <source>
        <dbReference type="Proteomes" id="UP000887574"/>
    </source>
</evidence>
<dbReference type="Proteomes" id="UP000887574">
    <property type="component" value="Unplaced"/>
</dbReference>
<proteinExistence type="inferred from homology"/>
<keyword evidence="3" id="KW-1185">Reference proteome</keyword>
<dbReference type="InterPro" id="IPR005373">
    <property type="entry name" value="PHAF1"/>
</dbReference>